<accession>A0A6J6AXG2</accession>
<comment type="catalytic activity">
    <reaction evidence="5">
        <text>L-glutamine + H2O = L-glutamate + NH4(+)</text>
        <dbReference type="Rhea" id="RHEA:15889"/>
        <dbReference type="ChEBI" id="CHEBI:15377"/>
        <dbReference type="ChEBI" id="CHEBI:28938"/>
        <dbReference type="ChEBI" id="CHEBI:29985"/>
        <dbReference type="ChEBI" id="CHEBI:58359"/>
        <dbReference type="EC" id="3.5.1.2"/>
    </reaction>
</comment>
<dbReference type="PIRSF" id="PIRSF005639">
    <property type="entry name" value="Glut_amidoT_SNO"/>
    <property type="match status" value="1"/>
</dbReference>
<dbReference type="AlphaFoldDB" id="A0A6J6AXG2"/>
<dbReference type="CDD" id="cd01749">
    <property type="entry name" value="GATase1_PB"/>
    <property type="match status" value="1"/>
</dbReference>
<evidence type="ECO:0000313" key="8">
    <source>
        <dbReference type="EMBL" id="CAB4802824.1"/>
    </source>
</evidence>
<dbReference type="FunFam" id="3.40.50.880:FF:000010">
    <property type="entry name" value="uncharacterized protein LOC100176842 isoform X2"/>
    <property type="match status" value="1"/>
</dbReference>
<evidence type="ECO:0000256" key="2">
    <source>
        <dbReference type="ARBA" id="ARBA00022898"/>
    </source>
</evidence>
<keyword evidence="2" id="KW-0663">Pyridoxal phosphate</keyword>
<dbReference type="GO" id="GO:0042823">
    <property type="term" value="P:pyridoxal phosphate biosynthetic process"/>
    <property type="evidence" value="ECO:0007669"/>
    <property type="project" value="InterPro"/>
</dbReference>
<dbReference type="PANTHER" id="PTHR31559:SF0">
    <property type="entry name" value="PYRIDOXAL 5'-PHOSPHATE SYNTHASE SUBUNIT SNO1-RELATED"/>
    <property type="match status" value="1"/>
</dbReference>
<dbReference type="GO" id="GO:0016829">
    <property type="term" value="F:lyase activity"/>
    <property type="evidence" value="ECO:0007669"/>
    <property type="project" value="UniProtKB-KW"/>
</dbReference>
<evidence type="ECO:0000256" key="5">
    <source>
        <dbReference type="ARBA" id="ARBA00049534"/>
    </source>
</evidence>
<evidence type="ECO:0000256" key="3">
    <source>
        <dbReference type="ARBA" id="ARBA00022962"/>
    </source>
</evidence>
<dbReference type="EMBL" id="CAFBOV010000033">
    <property type="protein sequence ID" value="CAB4991301.1"/>
    <property type="molecule type" value="Genomic_DNA"/>
</dbReference>
<dbReference type="SUPFAM" id="SSF52317">
    <property type="entry name" value="Class I glutamine amidotransferase-like"/>
    <property type="match status" value="1"/>
</dbReference>
<dbReference type="InterPro" id="IPR029062">
    <property type="entry name" value="Class_I_gatase-like"/>
</dbReference>
<protein>
    <submittedName>
        <fullName evidence="6">Unannotated protein</fullName>
    </submittedName>
</protein>
<evidence type="ECO:0000256" key="1">
    <source>
        <dbReference type="ARBA" id="ARBA00022801"/>
    </source>
</evidence>
<keyword evidence="4" id="KW-0456">Lyase</keyword>
<dbReference type="PANTHER" id="PTHR31559">
    <property type="entry name" value="PYRIDOXAL 5'-PHOSPHATE SYNTHASE SUBUNIT SNO"/>
    <property type="match status" value="1"/>
</dbReference>
<evidence type="ECO:0000313" key="6">
    <source>
        <dbReference type="EMBL" id="CAB4530719.1"/>
    </source>
</evidence>
<evidence type="ECO:0000313" key="9">
    <source>
        <dbReference type="EMBL" id="CAB4991301.1"/>
    </source>
</evidence>
<dbReference type="Gene3D" id="3.40.50.880">
    <property type="match status" value="1"/>
</dbReference>
<dbReference type="EMBL" id="CAEZSE010000019">
    <property type="protein sequence ID" value="CAB4530719.1"/>
    <property type="molecule type" value="Genomic_DNA"/>
</dbReference>
<dbReference type="EMBL" id="CAFAAP010000081">
    <property type="protein sequence ID" value="CAB4802824.1"/>
    <property type="molecule type" value="Genomic_DNA"/>
</dbReference>
<proteinExistence type="inferred from homology"/>
<dbReference type="GO" id="GO:0008614">
    <property type="term" value="P:pyridoxine metabolic process"/>
    <property type="evidence" value="ECO:0007669"/>
    <property type="project" value="TreeGrafter"/>
</dbReference>
<dbReference type="PROSITE" id="PS51273">
    <property type="entry name" value="GATASE_TYPE_1"/>
    <property type="match status" value="1"/>
</dbReference>
<dbReference type="InterPro" id="IPR002161">
    <property type="entry name" value="PdxT/SNO"/>
</dbReference>
<evidence type="ECO:0000313" key="7">
    <source>
        <dbReference type="EMBL" id="CAB4603020.1"/>
    </source>
</evidence>
<keyword evidence="3" id="KW-0315">Glutamine amidotransferase</keyword>
<evidence type="ECO:0000256" key="4">
    <source>
        <dbReference type="ARBA" id="ARBA00023239"/>
    </source>
</evidence>
<gene>
    <name evidence="6" type="ORF">UFOPK1353_00210</name>
    <name evidence="7" type="ORF">UFOPK1826_00803</name>
    <name evidence="8" type="ORF">UFOPK3026_00645</name>
    <name evidence="9" type="ORF">UFOPK4020_00270</name>
</gene>
<name>A0A6J6AXG2_9ZZZZ</name>
<dbReference type="GO" id="GO:1903600">
    <property type="term" value="C:glutaminase complex"/>
    <property type="evidence" value="ECO:0007669"/>
    <property type="project" value="TreeGrafter"/>
</dbReference>
<dbReference type="Pfam" id="PF01174">
    <property type="entry name" value="SNO"/>
    <property type="match status" value="1"/>
</dbReference>
<organism evidence="6">
    <name type="scientific">freshwater metagenome</name>
    <dbReference type="NCBI Taxonomy" id="449393"/>
    <lineage>
        <taxon>unclassified sequences</taxon>
        <taxon>metagenomes</taxon>
        <taxon>ecological metagenomes</taxon>
    </lineage>
</organism>
<reference evidence="6" key="1">
    <citation type="submission" date="2020-05" db="EMBL/GenBank/DDBJ databases">
        <authorList>
            <person name="Chiriac C."/>
            <person name="Salcher M."/>
            <person name="Ghai R."/>
            <person name="Kavagutti S V."/>
        </authorList>
    </citation>
    <scope>NUCLEOTIDE SEQUENCE</scope>
</reference>
<keyword evidence="1" id="KW-0378">Hydrolase</keyword>
<dbReference type="HAMAP" id="MF_01615">
    <property type="entry name" value="PdxT"/>
    <property type="match status" value="1"/>
</dbReference>
<dbReference type="GO" id="GO:0004359">
    <property type="term" value="F:glutaminase activity"/>
    <property type="evidence" value="ECO:0007669"/>
    <property type="project" value="UniProtKB-EC"/>
</dbReference>
<dbReference type="PROSITE" id="PS51130">
    <property type="entry name" value="PDXT_SNO_2"/>
    <property type="match status" value="1"/>
</dbReference>
<dbReference type="NCBIfam" id="TIGR03800">
    <property type="entry name" value="PLP_synth_Pdx2"/>
    <property type="match status" value="1"/>
</dbReference>
<sequence>MVGVSHKKSAIKIGVLALQGAFERHQKVFLELSVEAIQVRTPADLAKVDALVMPGGESTTMSQLLESSELFGPISLRIKQGLPVFGTCAGMILLSKKILDGRDDQLSFDAIDIDVQRNAYGRQIDSFEAEIEIDSFDSPFNAVFIRAPRIVSLGPEVHALAYCGDDVVLAKQENILVASFHPELANDVRLHELFLKGV</sequence>
<dbReference type="EMBL" id="CAEZUN010000090">
    <property type="protein sequence ID" value="CAB4603020.1"/>
    <property type="molecule type" value="Genomic_DNA"/>
</dbReference>
<dbReference type="GO" id="GO:0005829">
    <property type="term" value="C:cytosol"/>
    <property type="evidence" value="ECO:0007669"/>
    <property type="project" value="TreeGrafter"/>
</dbReference>